<organism evidence="2 3">
    <name type="scientific">Prorocentrum cordatum</name>
    <dbReference type="NCBI Taxonomy" id="2364126"/>
    <lineage>
        <taxon>Eukaryota</taxon>
        <taxon>Sar</taxon>
        <taxon>Alveolata</taxon>
        <taxon>Dinophyceae</taxon>
        <taxon>Prorocentrales</taxon>
        <taxon>Prorocentraceae</taxon>
        <taxon>Prorocentrum</taxon>
    </lineage>
</organism>
<name>A0ABN9WBY9_9DINO</name>
<dbReference type="EMBL" id="CAUYUJ010018466">
    <property type="protein sequence ID" value="CAK0883803.1"/>
    <property type="molecule type" value="Genomic_DNA"/>
</dbReference>
<sequence>MCSVAVVATSAMPSSSVLGALDASEKTESVESTCDDLESIGESPQTTTTPPHLAVPPRVAKKAPARGAWLPPRPRGGIALPRAVGPTLLAPSAWAATRRPRGPSRR</sequence>
<comment type="caution">
    <text evidence="2">The sequence shown here is derived from an EMBL/GenBank/DDBJ whole genome shotgun (WGS) entry which is preliminary data.</text>
</comment>
<accession>A0ABN9WBY9</accession>
<evidence type="ECO:0000313" key="2">
    <source>
        <dbReference type="EMBL" id="CAK0883803.1"/>
    </source>
</evidence>
<protein>
    <recommendedName>
        <fullName evidence="4">Secreted protein</fullName>
    </recommendedName>
</protein>
<keyword evidence="3" id="KW-1185">Reference proteome</keyword>
<evidence type="ECO:0000256" key="1">
    <source>
        <dbReference type="SAM" id="MobiDB-lite"/>
    </source>
</evidence>
<proteinExistence type="predicted"/>
<reference evidence="2" key="1">
    <citation type="submission" date="2023-10" db="EMBL/GenBank/DDBJ databases">
        <authorList>
            <person name="Chen Y."/>
            <person name="Shah S."/>
            <person name="Dougan E. K."/>
            <person name="Thang M."/>
            <person name="Chan C."/>
        </authorList>
    </citation>
    <scope>NUCLEOTIDE SEQUENCE [LARGE SCALE GENOMIC DNA]</scope>
</reference>
<evidence type="ECO:0008006" key="4">
    <source>
        <dbReference type="Google" id="ProtNLM"/>
    </source>
</evidence>
<gene>
    <name evidence="2" type="ORF">PCOR1329_LOCUS65915</name>
</gene>
<evidence type="ECO:0000313" key="3">
    <source>
        <dbReference type="Proteomes" id="UP001189429"/>
    </source>
</evidence>
<feature type="region of interest" description="Disordered" evidence="1">
    <location>
        <begin position="20"/>
        <end position="83"/>
    </location>
</feature>
<dbReference type="Proteomes" id="UP001189429">
    <property type="component" value="Unassembled WGS sequence"/>
</dbReference>